<evidence type="ECO:0000313" key="1">
    <source>
        <dbReference type="EMBL" id="JAH03921.1"/>
    </source>
</evidence>
<proteinExistence type="predicted"/>
<dbReference type="AlphaFoldDB" id="A0A0E9PH35"/>
<reference evidence="1" key="1">
    <citation type="submission" date="2014-11" db="EMBL/GenBank/DDBJ databases">
        <authorList>
            <person name="Amaro Gonzalez C."/>
        </authorList>
    </citation>
    <scope>NUCLEOTIDE SEQUENCE</scope>
</reference>
<accession>A0A0E9PH35</accession>
<organism evidence="1">
    <name type="scientific">Anguilla anguilla</name>
    <name type="common">European freshwater eel</name>
    <name type="synonym">Muraena anguilla</name>
    <dbReference type="NCBI Taxonomy" id="7936"/>
    <lineage>
        <taxon>Eukaryota</taxon>
        <taxon>Metazoa</taxon>
        <taxon>Chordata</taxon>
        <taxon>Craniata</taxon>
        <taxon>Vertebrata</taxon>
        <taxon>Euteleostomi</taxon>
        <taxon>Actinopterygii</taxon>
        <taxon>Neopterygii</taxon>
        <taxon>Teleostei</taxon>
        <taxon>Anguilliformes</taxon>
        <taxon>Anguillidae</taxon>
        <taxon>Anguilla</taxon>
    </lineage>
</organism>
<protein>
    <submittedName>
        <fullName evidence="1">Uncharacterized protein</fullName>
    </submittedName>
</protein>
<name>A0A0E9PH35_ANGAN</name>
<dbReference type="EMBL" id="GBXM01104656">
    <property type="protein sequence ID" value="JAH03921.1"/>
    <property type="molecule type" value="Transcribed_RNA"/>
</dbReference>
<sequence>MRQSTQCTSLFFTPLSPIFACSLNSTQCMVNLVYCLSNGT</sequence>
<reference evidence="1" key="2">
    <citation type="journal article" date="2015" name="Fish Shellfish Immunol.">
        <title>Early steps in the European eel (Anguilla anguilla)-Vibrio vulnificus interaction in the gills: Role of the RtxA13 toxin.</title>
        <authorList>
            <person name="Callol A."/>
            <person name="Pajuelo D."/>
            <person name="Ebbesson L."/>
            <person name="Teles M."/>
            <person name="MacKenzie S."/>
            <person name="Amaro C."/>
        </authorList>
    </citation>
    <scope>NUCLEOTIDE SEQUENCE</scope>
</reference>